<dbReference type="InterPro" id="IPR008523">
    <property type="entry name" value="DUF805"/>
</dbReference>
<evidence type="ECO:0000256" key="1">
    <source>
        <dbReference type="SAM" id="Phobius"/>
    </source>
</evidence>
<sequence>MEWFKKCLTQYADFSGRARRKEYWMFQLFACLIVIALAIVGGILDSLFGSNGVVSILLIGVFYLAILVPALSVTVRRLHDTDKTGWWILVALIPFGSLVLFVFTVLDSTSGTNAYGPSPKEAI</sequence>
<keyword evidence="1" id="KW-0812">Transmembrane</keyword>
<reference evidence="2 3" key="1">
    <citation type="submission" date="2018-06" db="EMBL/GenBank/DDBJ databases">
        <authorList>
            <consortium name="Pathogen Informatics"/>
            <person name="Doyle S."/>
        </authorList>
    </citation>
    <scope>NUCLEOTIDE SEQUENCE [LARGE SCALE GENOMIC DNA]</scope>
    <source>
        <strain evidence="2 3">NCTC12151</strain>
    </source>
</reference>
<accession>A0A2X4UWU6</accession>
<dbReference type="Pfam" id="PF05656">
    <property type="entry name" value="DUF805"/>
    <property type="match status" value="1"/>
</dbReference>
<protein>
    <submittedName>
        <fullName evidence="2">Inner membrane protein yhaI</fullName>
    </submittedName>
</protein>
<dbReference type="EMBL" id="LS483470">
    <property type="protein sequence ID" value="SQI44327.1"/>
    <property type="molecule type" value="Genomic_DNA"/>
</dbReference>
<dbReference type="PANTHER" id="PTHR34980">
    <property type="entry name" value="INNER MEMBRANE PROTEIN-RELATED-RELATED"/>
    <property type="match status" value="1"/>
</dbReference>
<feature type="transmembrane region" description="Helical" evidence="1">
    <location>
        <begin position="86"/>
        <end position="106"/>
    </location>
</feature>
<keyword evidence="1" id="KW-1133">Transmembrane helix</keyword>
<feature type="transmembrane region" description="Helical" evidence="1">
    <location>
        <begin position="56"/>
        <end position="74"/>
    </location>
</feature>
<evidence type="ECO:0000313" key="2">
    <source>
        <dbReference type="EMBL" id="SQI44327.1"/>
    </source>
</evidence>
<gene>
    <name evidence="2" type="primary">yhaI</name>
    <name evidence="2" type="ORF">NCTC12151_03601</name>
</gene>
<dbReference type="AlphaFoldDB" id="A0A2X4UWU6"/>
<organism evidence="2 3">
    <name type="scientific">Leminorella richardii</name>
    <dbReference type="NCBI Taxonomy" id="158841"/>
    <lineage>
        <taxon>Bacteria</taxon>
        <taxon>Pseudomonadati</taxon>
        <taxon>Pseudomonadota</taxon>
        <taxon>Gammaproteobacteria</taxon>
        <taxon>Enterobacterales</taxon>
        <taxon>Budviciaceae</taxon>
        <taxon>Leminorella</taxon>
    </lineage>
</organism>
<dbReference type="PANTHER" id="PTHR34980:SF2">
    <property type="entry name" value="INNER MEMBRANE PROTEIN YHAH-RELATED"/>
    <property type="match status" value="1"/>
</dbReference>
<dbReference type="KEGG" id="lri:NCTC12151_03601"/>
<dbReference type="OrthoDB" id="9812349at2"/>
<name>A0A2X4UWU6_9GAMM</name>
<keyword evidence="1" id="KW-0472">Membrane</keyword>
<dbReference type="GO" id="GO:0005886">
    <property type="term" value="C:plasma membrane"/>
    <property type="evidence" value="ECO:0007669"/>
    <property type="project" value="TreeGrafter"/>
</dbReference>
<feature type="transmembrane region" description="Helical" evidence="1">
    <location>
        <begin position="23"/>
        <end position="44"/>
    </location>
</feature>
<keyword evidence="3" id="KW-1185">Reference proteome</keyword>
<evidence type="ECO:0000313" key="3">
    <source>
        <dbReference type="Proteomes" id="UP000249005"/>
    </source>
</evidence>
<dbReference type="RefSeq" id="WP_111741842.1">
    <property type="nucleotide sequence ID" value="NZ_LR698987.1"/>
</dbReference>
<proteinExistence type="predicted"/>
<dbReference type="Proteomes" id="UP000249005">
    <property type="component" value="Chromosome 1"/>
</dbReference>